<comment type="caution">
    <text evidence="1">The sequence shown here is derived from an EMBL/GenBank/DDBJ whole genome shotgun (WGS) entry which is preliminary data.</text>
</comment>
<reference evidence="1 2" key="2">
    <citation type="submission" date="2017-10" db="EMBL/GenBank/DDBJ databases">
        <title>Extensive intraspecific genome diversity in a model arbuscular mycorrhizal fungus.</title>
        <authorList>
            <person name="Chen E.C.H."/>
            <person name="Morin E."/>
            <person name="Baudet D."/>
            <person name="Noel J."/>
            <person name="Ndikumana S."/>
            <person name="Charron P."/>
            <person name="St-Onge C."/>
            <person name="Giorgi J."/>
            <person name="Grigoriev I.V."/>
            <person name="Roux C."/>
            <person name="Martin F.M."/>
            <person name="Corradi N."/>
        </authorList>
    </citation>
    <scope>NUCLEOTIDE SEQUENCE [LARGE SCALE GENOMIC DNA]</scope>
    <source>
        <strain evidence="1 2">C2</strain>
    </source>
</reference>
<dbReference type="Proteomes" id="UP000233469">
    <property type="component" value="Unassembled WGS sequence"/>
</dbReference>
<dbReference type="VEuPathDB" id="FungiDB:RhiirFUN_013427"/>
<accession>A0A2N1M567</accession>
<sequence>MANNNISLKFRIDGSNDFTLHNINPNATVGTLITTIRNGGYVTLSNFELYRGNIAKEVNEHMDPGSPISEYFSTTPDLDKMVVYIR</sequence>
<name>A0A2N1M567_9GLOM</name>
<protein>
    <submittedName>
        <fullName evidence="1">Uncharacterized protein</fullName>
    </submittedName>
</protein>
<reference evidence="1 2" key="1">
    <citation type="submission" date="2016-04" db="EMBL/GenBank/DDBJ databases">
        <title>Genome analyses suggest a sexual origin of heterokaryosis in a supposedly ancient asexual fungus.</title>
        <authorList>
            <person name="Ropars J."/>
            <person name="Sedzielewska K."/>
            <person name="Noel J."/>
            <person name="Charron P."/>
            <person name="Farinelli L."/>
            <person name="Marton T."/>
            <person name="Kruger M."/>
            <person name="Pelin A."/>
            <person name="Brachmann A."/>
            <person name="Corradi N."/>
        </authorList>
    </citation>
    <scope>NUCLEOTIDE SEQUENCE [LARGE SCALE GENOMIC DNA]</scope>
    <source>
        <strain evidence="1 2">C2</strain>
    </source>
</reference>
<organism evidence="1 2">
    <name type="scientific">Rhizophagus irregularis</name>
    <dbReference type="NCBI Taxonomy" id="588596"/>
    <lineage>
        <taxon>Eukaryota</taxon>
        <taxon>Fungi</taxon>
        <taxon>Fungi incertae sedis</taxon>
        <taxon>Mucoromycota</taxon>
        <taxon>Glomeromycotina</taxon>
        <taxon>Glomeromycetes</taxon>
        <taxon>Glomerales</taxon>
        <taxon>Glomeraceae</taxon>
        <taxon>Rhizophagus</taxon>
    </lineage>
</organism>
<dbReference type="VEuPathDB" id="FungiDB:FUN_009263"/>
<evidence type="ECO:0000313" key="1">
    <source>
        <dbReference type="EMBL" id="PKK56804.1"/>
    </source>
</evidence>
<dbReference type="EMBL" id="LLXL01005093">
    <property type="protein sequence ID" value="PKK56804.1"/>
    <property type="molecule type" value="Genomic_DNA"/>
</dbReference>
<gene>
    <name evidence="1" type="ORF">RhiirC2_764225</name>
</gene>
<proteinExistence type="predicted"/>
<dbReference type="AlphaFoldDB" id="A0A2N1M567"/>
<evidence type="ECO:0000313" key="2">
    <source>
        <dbReference type="Proteomes" id="UP000233469"/>
    </source>
</evidence>